<name>A0ABU6CZR8_9GAMM</name>
<dbReference type="Proteomes" id="UP001308005">
    <property type="component" value="Unassembled WGS sequence"/>
</dbReference>
<dbReference type="RefSeq" id="WP_324696564.1">
    <property type="nucleotide sequence ID" value="NZ_JAYMYJ010000131.1"/>
</dbReference>
<evidence type="ECO:0000313" key="2">
    <source>
        <dbReference type="Proteomes" id="UP001308005"/>
    </source>
</evidence>
<protein>
    <submittedName>
        <fullName evidence="1">Uncharacterized protein</fullName>
    </submittedName>
</protein>
<keyword evidence="2" id="KW-1185">Reference proteome</keyword>
<organism evidence="1 2">
    <name type="scientific">Candidatus Thiothrix phosphatis</name>
    <dbReference type="NCBI Taxonomy" id="3112415"/>
    <lineage>
        <taxon>Bacteria</taxon>
        <taxon>Pseudomonadati</taxon>
        <taxon>Pseudomonadota</taxon>
        <taxon>Gammaproteobacteria</taxon>
        <taxon>Thiotrichales</taxon>
        <taxon>Thiotrichaceae</taxon>
        <taxon>Thiothrix</taxon>
    </lineage>
</organism>
<reference evidence="2" key="1">
    <citation type="submission" date="2023-07" db="EMBL/GenBank/DDBJ databases">
        <title>The carbon used by Thiothrix.</title>
        <authorList>
            <person name="Chen L."/>
        </authorList>
    </citation>
    <scope>NUCLEOTIDE SEQUENCE [LARGE SCALE GENOMIC DNA]</scope>
</reference>
<dbReference type="EMBL" id="JAYMYJ010000131">
    <property type="protein sequence ID" value="MEB4592333.1"/>
    <property type="molecule type" value="Genomic_DNA"/>
</dbReference>
<evidence type="ECO:0000313" key="1">
    <source>
        <dbReference type="EMBL" id="MEB4592333.1"/>
    </source>
</evidence>
<accession>A0ABU6CZR8</accession>
<feature type="non-terminal residue" evidence="1">
    <location>
        <position position="1"/>
    </location>
</feature>
<comment type="caution">
    <text evidence="1">The sequence shown here is derived from an EMBL/GenBank/DDBJ whole genome shotgun (WGS) entry which is preliminary data.</text>
</comment>
<gene>
    <name evidence="1" type="ORF">VSS37_15200</name>
</gene>
<sequence length="132" mass="15240">AMQRASIQELEQHIQRALIRAIDARLWNWGRWWYRDNIAEQDRDTGMHCASITYVAMQFAPHPIKSGYCTPHPLEIDLADAEALHAQLSGLRAYQFAELERFYAKVGGSGTQAQKDLRYRARRKLAWPQCPA</sequence>
<proteinExistence type="predicted"/>